<dbReference type="SUPFAM" id="SSF56529">
    <property type="entry name" value="FAH"/>
    <property type="match status" value="1"/>
</dbReference>
<reference evidence="7" key="1">
    <citation type="submission" date="2014-12" db="EMBL/GenBank/DDBJ databases">
        <title>Complete Genome Sequencing of Pandoraea pulmonicola DSM 16583.</title>
        <authorList>
            <person name="Chan K.-G."/>
        </authorList>
    </citation>
    <scope>NUCLEOTIDE SEQUENCE [LARGE SCALE GENOMIC DNA]</scope>
    <source>
        <strain evidence="7">DSM 16583</strain>
    </source>
</reference>
<dbReference type="GO" id="GO:0050385">
    <property type="term" value="F:ureidoglycolate lyase activity"/>
    <property type="evidence" value="ECO:0007669"/>
    <property type="project" value="UniProtKB-EC"/>
</dbReference>
<keyword evidence="7" id="KW-1185">Reference proteome</keyword>
<evidence type="ECO:0000256" key="3">
    <source>
        <dbReference type="ARBA" id="ARBA00022723"/>
    </source>
</evidence>
<protein>
    <submittedName>
        <fullName evidence="6">Ureidoglycolate lyase</fullName>
        <ecNumber evidence="6">4.3.2.3</ecNumber>
    </submittedName>
</protein>
<comment type="similarity">
    <text evidence="2">Belongs to the FAH family.</text>
</comment>
<keyword evidence="3" id="KW-0479">Metal-binding</keyword>
<dbReference type="GO" id="GO:0046872">
    <property type="term" value="F:metal ion binding"/>
    <property type="evidence" value="ECO:0007669"/>
    <property type="project" value="UniProtKB-KW"/>
</dbReference>
<evidence type="ECO:0000313" key="5">
    <source>
        <dbReference type="EMBL" id="AJC22886.1"/>
    </source>
</evidence>
<dbReference type="Pfam" id="PF01557">
    <property type="entry name" value="FAA_hydrolase"/>
    <property type="match status" value="1"/>
</dbReference>
<evidence type="ECO:0000313" key="8">
    <source>
        <dbReference type="Proteomes" id="UP000254589"/>
    </source>
</evidence>
<evidence type="ECO:0000256" key="2">
    <source>
        <dbReference type="ARBA" id="ARBA00010211"/>
    </source>
</evidence>
<evidence type="ECO:0000259" key="4">
    <source>
        <dbReference type="Pfam" id="PF01557"/>
    </source>
</evidence>
<dbReference type="EMBL" id="UGSJ01000001">
    <property type="protein sequence ID" value="SUA92791.1"/>
    <property type="molecule type" value="Genomic_DNA"/>
</dbReference>
<dbReference type="InterPro" id="IPR051121">
    <property type="entry name" value="FAH"/>
</dbReference>
<evidence type="ECO:0000313" key="6">
    <source>
        <dbReference type="EMBL" id="SUA92791.1"/>
    </source>
</evidence>
<comment type="cofactor">
    <cofactor evidence="1">
        <name>Mg(2+)</name>
        <dbReference type="ChEBI" id="CHEBI:18420"/>
    </cofactor>
</comment>
<gene>
    <name evidence="6" type="ORF">NCTC13159_04329</name>
    <name evidence="5" type="ORF">RO07_24920</name>
</gene>
<dbReference type="AlphaFoldDB" id="A0AAJ4ZGG1"/>
<dbReference type="KEGG" id="ppul:RO07_24920"/>
<proteinExistence type="inferred from homology"/>
<evidence type="ECO:0000313" key="7">
    <source>
        <dbReference type="Proteomes" id="UP000035086"/>
    </source>
</evidence>
<reference evidence="5" key="2">
    <citation type="submission" date="2016-11" db="EMBL/GenBank/DDBJ databases">
        <title>Complete Genome Sequencing of Pandoraea pulmonicola DSM 16583.</title>
        <authorList>
            <person name="Chan K.-G."/>
        </authorList>
    </citation>
    <scope>NUCLEOTIDE SEQUENCE</scope>
    <source>
        <strain evidence="5">DSM 16583</strain>
    </source>
</reference>
<dbReference type="PANTHER" id="PTHR42796:SF4">
    <property type="entry name" value="FUMARYLACETOACETATE HYDROLASE DOMAIN-CONTAINING PROTEIN 2A"/>
    <property type="match status" value="1"/>
</dbReference>
<sequence length="281" mass="30672">MRLASVTIDGKPAYGFLTEEGFVDLVPHLGSKYADLRELLAAQALAEAHELLSGARATPLANVVFDRLIPNLDARMFGLGWSYRDHQIETGKDAPSHPFLFNKLPQSMVGAGRDLLRPRHSTRFDFEGEIVIVIGKPGRHIPPARAMEHVAGYSIMMDGSVRDWQQHSVTAGKNFDASSAFGPCLVTTDEITDPSRMELVTRINGVEMQRSAFGLMAWPIDELIAYVSTFCRLEAGDSISTGTPGGVGHKRTPPVFLKSGDEVSVAVSGIGELRNRVVDER</sequence>
<name>A0AAJ4ZGG1_PANPU</name>
<dbReference type="EC" id="4.3.2.3" evidence="6"/>
<dbReference type="InterPro" id="IPR036663">
    <property type="entry name" value="Fumarylacetoacetase_C_sf"/>
</dbReference>
<evidence type="ECO:0000256" key="1">
    <source>
        <dbReference type="ARBA" id="ARBA00001946"/>
    </source>
</evidence>
<feature type="domain" description="Fumarylacetoacetase-like C-terminal" evidence="4">
    <location>
        <begin position="76"/>
        <end position="278"/>
    </location>
</feature>
<dbReference type="PANTHER" id="PTHR42796">
    <property type="entry name" value="FUMARYLACETOACETATE HYDROLASE DOMAIN-CONTAINING PROTEIN 2A-RELATED"/>
    <property type="match status" value="1"/>
</dbReference>
<dbReference type="GO" id="GO:0044281">
    <property type="term" value="P:small molecule metabolic process"/>
    <property type="evidence" value="ECO:0007669"/>
    <property type="project" value="UniProtKB-ARBA"/>
</dbReference>
<dbReference type="Proteomes" id="UP000035086">
    <property type="component" value="Chromosome"/>
</dbReference>
<dbReference type="InterPro" id="IPR011234">
    <property type="entry name" value="Fumarylacetoacetase-like_C"/>
</dbReference>
<keyword evidence="6" id="KW-0456">Lyase</keyword>
<dbReference type="EMBL" id="CP010310">
    <property type="protein sequence ID" value="AJC22886.1"/>
    <property type="molecule type" value="Genomic_DNA"/>
</dbReference>
<organism evidence="6 8">
    <name type="scientific">Pandoraea pulmonicola</name>
    <dbReference type="NCBI Taxonomy" id="93221"/>
    <lineage>
        <taxon>Bacteria</taxon>
        <taxon>Pseudomonadati</taxon>
        <taxon>Pseudomonadota</taxon>
        <taxon>Betaproteobacteria</taxon>
        <taxon>Burkholderiales</taxon>
        <taxon>Burkholderiaceae</taxon>
        <taxon>Pandoraea</taxon>
    </lineage>
</organism>
<dbReference type="Gene3D" id="3.90.850.10">
    <property type="entry name" value="Fumarylacetoacetase-like, C-terminal domain"/>
    <property type="match status" value="1"/>
</dbReference>
<reference evidence="6 8" key="3">
    <citation type="submission" date="2018-06" db="EMBL/GenBank/DDBJ databases">
        <authorList>
            <consortium name="Pathogen Informatics"/>
            <person name="Doyle S."/>
        </authorList>
    </citation>
    <scope>NUCLEOTIDE SEQUENCE [LARGE SCALE GENOMIC DNA]</scope>
    <source>
        <strain evidence="6 8">NCTC13159</strain>
    </source>
</reference>
<dbReference type="Proteomes" id="UP000254589">
    <property type="component" value="Unassembled WGS sequence"/>
</dbReference>
<accession>A0AAJ4ZGG1</accession>